<reference evidence="9 10" key="1">
    <citation type="journal article" date="2019" name="Genome Biol. Evol.">
        <title>Insights into the evolution of the New World diploid cottons (Gossypium, subgenus Houzingenia) based on genome sequencing.</title>
        <authorList>
            <person name="Grover C.E."/>
            <person name="Arick M.A. 2nd"/>
            <person name="Thrash A."/>
            <person name="Conover J.L."/>
            <person name="Sanders W.S."/>
            <person name="Peterson D.G."/>
            <person name="Frelichowski J.E."/>
            <person name="Scheffler J.A."/>
            <person name="Scheffler B.E."/>
            <person name="Wendel J.F."/>
        </authorList>
    </citation>
    <scope>NUCLEOTIDE SEQUENCE [LARGE SCALE GENOMIC DNA]</scope>
    <source>
        <strain evidence="9">157</strain>
        <tissue evidence="9">Leaf</tissue>
    </source>
</reference>
<dbReference type="Pfam" id="PF11744">
    <property type="entry name" value="ALMT"/>
    <property type="match status" value="1"/>
</dbReference>
<keyword evidence="4" id="KW-0812">Transmembrane</keyword>
<dbReference type="InterPro" id="IPR020966">
    <property type="entry name" value="ALMT"/>
</dbReference>
<evidence type="ECO:0000313" key="9">
    <source>
        <dbReference type="EMBL" id="MBA0552225.1"/>
    </source>
</evidence>
<dbReference type="Proteomes" id="UP000593572">
    <property type="component" value="Unassembled WGS sequence"/>
</dbReference>
<evidence type="ECO:0000256" key="7">
    <source>
        <dbReference type="ARBA" id="ARBA00023136"/>
    </source>
</evidence>
<name>A0A7J8LIE7_9ROSI</name>
<evidence type="ECO:0000256" key="2">
    <source>
        <dbReference type="ARBA" id="ARBA00007079"/>
    </source>
</evidence>
<sequence length="161" mass="18349">MNVLVFPIWSGEQLLKELVDNFNLLAAALEECVKKYLEGEGLDHQEFTKAMLLDEFPDEPAYRKCPSATLNSSAKFKSFVNFLFQNGSHHMVQHLFYPWSEYVKVGAVMRYCAYEAMALHGVLHSEIQVFNLGIHGKLVFEVGFKFLLTMCIALPLQRKAA</sequence>
<evidence type="ECO:0000256" key="8">
    <source>
        <dbReference type="ARBA" id="ARBA00023303"/>
    </source>
</evidence>
<keyword evidence="7" id="KW-0472">Membrane</keyword>
<dbReference type="GO" id="GO:0015743">
    <property type="term" value="P:malate transport"/>
    <property type="evidence" value="ECO:0007669"/>
    <property type="project" value="InterPro"/>
</dbReference>
<evidence type="ECO:0000256" key="3">
    <source>
        <dbReference type="ARBA" id="ARBA00022448"/>
    </source>
</evidence>
<comment type="subcellular location">
    <subcellularLocation>
        <location evidence="1">Membrane</location>
        <topology evidence="1">Multi-pass membrane protein</topology>
    </subcellularLocation>
</comment>
<keyword evidence="8" id="KW-0407">Ion channel</keyword>
<comment type="caution">
    <text evidence="9">The sequence shown here is derived from an EMBL/GenBank/DDBJ whole genome shotgun (WGS) entry which is preliminary data.</text>
</comment>
<organism evidence="9 10">
    <name type="scientific">Gossypium lobatum</name>
    <dbReference type="NCBI Taxonomy" id="34289"/>
    <lineage>
        <taxon>Eukaryota</taxon>
        <taxon>Viridiplantae</taxon>
        <taxon>Streptophyta</taxon>
        <taxon>Embryophyta</taxon>
        <taxon>Tracheophyta</taxon>
        <taxon>Spermatophyta</taxon>
        <taxon>Magnoliopsida</taxon>
        <taxon>eudicotyledons</taxon>
        <taxon>Gunneridae</taxon>
        <taxon>Pentapetalae</taxon>
        <taxon>rosids</taxon>
        <taxon>malvids</taxon>
        <taxon>Malvales</taxon>
        <taxon>Malvaceae</taxon>
        <taxon>Malvoideae</taxon>
        <taxon>Gossypium</taxon>
    </lineage>
</organism>
<dbReference type="PANTHER" id="PTHR31086">
    <property type="entry name" value="ALUMINUM-ACTIVATED MALATE TRANSPORTER 10"/>
    <property type="match status" value="1"/>
</dbReference>
<dbReference type="EMBL" id="JABEZX010000003">
    <property type="protein sequence ID" value="MBA0552225.1"/>
    <property type="molecule type" value="Genomic_DNA"/>
</dbReference>
<evidence type="ECO:0000256" key="1">
    <source>
        <dbReference type="ARBA" id="ARBA00004141"/>
    </source>
</evidence>
<dbReference type="GO" id="GO:0016020">
    <property type="term" value="C:membrane"/>
    <property type="evidence" value="ECO:0007669"/>
    <property type="project" value="UniProtKB-SubCell"/>
</dbReference>
<dbReference type="AlphaFoldDB" id="A0A7J8LIE7"/>
<accession>A0A7J8LIE7</accession>
<keyword evidence="6" id="KW-0406">Ion transport</keyword>
<keyword evidence="5" id="KW-1133">Transmembrane helix</keyword>
<evidence type="ECO:0000256" key="5">
    <source>
        <dbReference type="ARBA" id="ARBA00022989"/>
    </source>
</evidence>
<proteinExistence type="inferred from homology"/>
<evidence type="ECO:0000256" key="6">
    <source>
        <dbReference type="ARBA" id="ARBA00023065"/>
    </source>
</evidence>
<evidence type="ECO:0000256" key="4">
    <source>
        <dbReference type="ARBA" id="ARBA00022692"/>
    </source>
</evidence>
<gene>
    <name evidence="9" type="ORF">Golob_023055</name>
</gene>
<protein>
    <submittedName>
        <fullName evidence="9">Uncharacterized protein</fullName>
    </submittedName>
</protein>
<comment type="similarity">
    <text evidence="2">Belongs to the aromatic acid exporter (TC 2.A.85) family.</text>
</comment>
<keyword evidence="3" id="KW-0813">Transport</keyword>
<keyword evidence="10" id="KW-1185">Reference proteome</keyword>
<dbReference type="GO" id="GO:0034220">
    <property type="term" value="P:monoatomic ion transmembrane transport"/>
    <property type="evidence" value="ECO:0007669"/>
    <property type="project" value="UniProtKB-KW"/>
</dbReference>
<evidence type="ECO:0000313" key="10">
    <source>
        <dbReference type="Proteomes" id="UP000593572"/>
    </source>
</evidence>